<sequence length="95" mass="11197">MAVYQLSNAAKEDLRRIYEYGVSHFGEHAAEKYYRGFFATFAQIAETPLRYPSVDYIRQGYRRAVYGVDSIYFRVHEQKVEIMAILGGQDFEQWL</sequence>
<evidence type="ECO:0000313" key="3">
    <source>
        <dbReference type="Proteomes" id="UP000286678"/>
    </source>
</evidence>
<keyword evidence="3" id="KW-1185">Reference proteome</keyword>
<protein>
    <submittedName>
        <fullName evidence="2">Type II toxin-antitoxin system RelE/ParE family toxin</fullName>
    </submittedName>
</protein>
<dbReference type="InterPro" id="IPR035093">
    <property type="entry name" value="RelE/ParE_toxin_dom_sf"/>
</dbReference>
<dbReference type="Pfam" id="PF05016">
    <property type="entry name" value="ParE_toxin"/>
    <property type="match status" value="1"/>
</dbReference>
<proteinExistence type="predicted"/>
<evidence type="ECO:0000256" key="1">
    <source>
        <dbReference type="ARBA" id="ARBA00022649"/>
    </source>
</evidence>
<accession>A0A432XPP5</accession>
<evidence type="ECO:0000313" key="2">
    <source>
        <dbReference type="EMBL" id="RUO50591.1"/>
    </source>
</evidence>
<gene>
    <name evidence="2" type="ORF">CWE21_00355</name>
</gene>
<dbReference type="OrthoDB" id="516834at2"/>
<dbReference type="Proteomes" id="UP000286678">
    <property type="component" value="Unassembled WGS sequence"/>
</dbReference>
<comment type="caution">
    <text evidence="2">The sequence shown here is derived from an EMBL/GenBank/DDBJ whole genome shotgun (WGS) entry which is preliminary data.</text>
</comment>
<dbReference type="AlphaFoldDB" id="A0A432XPP5"/>
<dbReference type="EMBL" id="PIPT01000001">
    <property type="protein sequence ID" value="RUO50591.1"/>
    <property type="molecule type" value="Genomic_DNA"/>
</dbReference>
<reference evidence="3" key="1">
    <citation type="journal article" date="2018" name="Front. Microbiol.">
        <title>Genome-Based Analysis Reveals the Taxonomy and Diversity of the Family Idiomarinaceae.</title>
        <authorList>
            <person name="Liu Y."/>
            <person name="Lai Q."/>
            <person name="Shao Z."/>
        </authorList>
    </citation>
    <scope>NUCLEOTIDE SEQUENCE [LARGE SCALE GENOMIC DNA]</scope>
    <source>
        <strain evidence="3">SW15</strain>
    </source>
</reference>
<keyword evidence="1" id="KW-1277">Toxin-antitoxin system</keyword>
<name>A0A432XPP5_9GAMM</name>
<dbReference type="Gene3D" id="3.30.2310.20">
    <property type="entry name" value="RelE-like"/>
    <property type="match status" value="1"/>
</dbReference>
<dbReference type="RefSeq" id="WP_126832082.1">
    <property type="nucleotide sequence ID" value="NZ_PIPT01000001.1"/>
</dbReference>
<dbReference type="InterPro" id="IPR007712">
    <property type="entry name" value="RelE/ParE_toxin"/>
</dbReference>
<organism evidence="2 3">
    <name type="scientific">Pseudidiomarina aquimaris</name>
    <dbReference type="NCBI Taxonomy" id="641841"/>
    <lineage>
        <taxon>Bacteria</taxon>
        <taxon>Pseudomonadati</taxon>
        <taxon>Pseudomonadota</taxon>
        <taxon>Gammaproteobacteria</taxon>
        <taxon>Alteromonadales</taxon>
        <taxon>Idiomarinaceae</taxon>
        <taxon>Pseudidiomarina</taxon>
    </lineage>
</organism>